<dbReference type="Proteomes" id="UP000320386">
    <property type="component" value="Chromosome"/>
</dbReference>
<dbReference type="KEGG" id="mcad:Pan265_16700"/>
<dbReference type="PROSITE" id="PS51494">
    <property type="entry name" value="SPOIVB"/>
    <property type="match status" value="1"/>
</dbReference>
<dbReference type="RefSeq" id="WP_145446015.1">
    <property type="nucleotide sequence ID" value="NZ_CP036280.1"/>
</dbReference>
<dbReference type="OrthoDB" id="9765242at2"/>
<evidence type="ECO:0000313" key="2">
    <source>
        <dbReference type="EMBL" id="QDU71817.1"/>
    </source>
</evidence>
<protein>
    <recommendedName>
        <fullName evidence="1">Peptidase S55 domain-containing protein</fullName>
    </recommendedName>
</protein>
<name>A0A518BXV6_9BACT</name>
<reference evidence="2 3" key="1">
    <citation type="submission" date="2019-02" db="EMBL/GenBank/DDBJ databases">
        <title>Deep-cultivation of Planctomycetes and their phenomic and genomic characterization uncovers novel biology.</title>
        <authorList>
            <person name="Wiegand S."/>
            <person name="Jogler M."/>
            <person name="Boedeker C."/>
            <person name="Pinto D."/>
            <person name="Vollmers J."/>
            <person name="Rivas-Marin E."/>
            <person name="Kohn T."/>
            <person name="Peeters S.H."/>
            <person name="Heuer A."/>
            <person name="Rast P."/>
            <person name="Oberbeckmann S."/>
            <person name="Bunk B."/>
            <person name="Jeske O."/>
            <person name="Meyerdierks A."/>
            <person name="Storesund J.E."/>
            <person name="Kallscheuer N."/>
            <person name="Luecker S."/>
            <person name="Lage O.M."/>
            <person name="Pohl T."/>
            <person name="Merkel B.J."/>
            <person name="Hornburger P."/>
            <person name="Mueller R.-W."/>
            <person name="Bruemmer F."/>
            <person name="Labrenz M."/>
            <person name="Spormann A.M."/>
            <person name="Op den Camp H."/>
            <person name="Overmann J."/>
            <person name="Amann R."/>
            <person name="Jetten M.S.M."/>
            <person name="Mascher T."/>
            <person name="Medema M.H."/>
            <person name="Devos D.P."/>
            <person name="Kaster A.-K."/>
            <person name="Ovreas L."/>
            <person name="Rohde M."/>
            <person name="Galperin M.Y."/>
            <person name="Jogler C."/>
        </authorList>
    </citation>
    <scope>NUCLEOTIDE SEQUENCE [LARGE SCALE GENOMIC DNA]</scope>
    <source>
        <strain evidence="2 3">Pan265</strain>
    </source>
</reference>
<organism evidence="2 3">
    <name type="scientific">Mucisphaera calidilacus</name>
    <dbReference type="NCBI Taxonomy" id="2527982"/>
    <lineage>
        <taxon>Bacteria</taxon>
        <taxon>Pseudomonadati</taxon>
        <taxon>Planctomycetota</taxon>
        <taxon>Phycisphaerae</taxon>
        <taxon>Phycisphaerales</taxon>
        <taxon>Phycisphaeraceae</taxon>
        <taxon>Mucisphaera</taxon>
    </lineage>
</organism>
<dbReference type="EMBL" id="CP036280">
    <property type="protein sequence ID" value="QDU71817.1"/>
    <property type="molecule type" value="Genomic_DNA"/>
</dbReference>
<evidence type="ECO:0000259" key="1">
    <source>
        <dbReference type="PROSITE" id="PS51494"/>
    </source>
</evidence>
<gene>
    <name evidence="2" type="ORF">Pan265_16700</name>
</gene>
<accession>A0A518BXV6</accession>
<dbReference type="AlphaFoldDB" id="A0A518BXV6"/>
<dbReference type="InterPro" id="IPR008763">
    <property type="entry name" value="Peptidase_S55"/>
</dbReference>
<evidence type="ECO:0000313" key="3">
    <source>
        <dbReference type="Proteomes" id="UP000320386"/>
    </source>
</evidence>
<sequence>MKNLSWIVYAVSLLLLQGTWSRGELLSPRLDLVKIPSEPTPSMRVSEVRPGMRGVCLTVFSGTKIEPFEVEVISVIERSGPGQAVIWMHSEDPRMLVTGPVQGMSGSPVYLWDGEEPNDPDDERLGGGRLIGAFAYGYANTKGCLIGVQPIEQMVPVGERIGKAPVDYARGARRALDTVGSGLASVEADAGTEARCAAWLSVLSPWTAGGPARGGVVFNDSLRPMSLPVTGLSKRFLELGLPLEVGGGLELVADGGSVGPPPAWIDPDAKLEPGSAFVVPLTTGDLDLAGVGTTTDVRPDGTVLAFGHSMNGEGSSALPMATGYVHFIVPSRGNSFKRGTPLRVAGTLLQDETAAVAGRAVLEHTMATMRVAVSMPGQPDRSYAYQVARHPYYTPLLSMICAARSLAAEQMPPVESTTRYAIDFSFDDGRTLAVKNTSVSGSFALYSTMMPVIASAMSNPYEPLRLSSVDVDLEVTEGVRTAELLGARLAKSTLEPGEEAVVYVEVRRYKGEAETVRLVIPVPEGTAEGQYQLFVGGRASHLMRIMRSQPHRMEIRGLDDLFTVIDEIENTPAEGLYGMLIAEGGGLAVGRQSLPDLPSSVRASITSSGQASVFSEVVTSRAELDLEIFGEYPLMLTVTKP</sequence>
<proteinExistence type="predicted"/>
<keyword evidence="3" id="KW-1185">Reference proteome</keyword>
<feature type="domain" description="Peptidase S55" evidence="1">
    <location>
        <begin position="1"/>
        <end position="170"/>
    </location>
</feature>